<evidence type="ECO:0000256" key="4">
    <source>
        <dbReference type="ARBA" id="ARBA00022475"/>
    </source>
</evidence>
<dbReference type="EMBL" id="PDEM01000027">
    <property type="protein sequence ID" value="PHZ84026.1"/>
    <property type="molecule type" value="Genomic_DNA"/>
</dbReference>
<evidence type="ECO:0000256" key="6">
    <source>
        <dbReference type="ARBA" id="ARBA00022692"/>
    </source>
</evidence>
<evidence type="ECO:0000256" key="7">
    <source>
        <dbReference type="ARBA" id="ARBA00022989"/>
    </source>
</evidence>
<gene>
    <name evidence="12" type="ORF">CRD36_14000</name>
</gene>
<keyword evidence="13" id="KW-1185">Reference proteome</keyword>
<reference evidence="12 13" key="1">
    <citation type="submission" date="2017-10" db="EMBL/GenBank/DDBJ databases">
        <title>Frigbacter circumglobatus gen. nov. sp. nov., isolated from sediment cultured in situ.</title>
        <authorList>
            <person name="Zhao Z."/>
        </authorList>
    </citation>
    <scope>NUCLEOTIDE SEQUENCE [LARGE SCALE GENOMIC DNA]</scope>
    <source>
        <strain evidence="12 13">ZYL</strain>
    </source>
</reference>
<dbReference type="Pfam" id="PF25994">
    <property type="entry name" value="HH_AprE"/>
    <property type="match status" value="1"/>
</dbReference>
<dbReference type="PRINTS" id="PR01490">
    <property type="entry name" value="RTXTOXIND"/>
</dbReference>
<dbReference type="OrthoDB" id="9810980at2"/>
<dbReference type="PANTHER" id="PTHR30386:SF27">
    <property type="entry name" value="MEMBRANE FUSION PROTEIN (MFP) FAMILY PROTEIN"/>
    <property type="match status" value="1"/>
</dbReference>
<dbReference type="GO" id="GO:0009306">
    <property type="term" value="P:protein secretion"/>
    <property type="evidence" value="ECO:0007669"/>
    <property type="project" value="InterPro"/>
</dbReference>
<keyword evidence="7 9" id="KW-1133">Transmembrane helix</keyword>
<dbReference type="RefSeq" id="WP_099474336.1">
    <property type="nucleotide sequence ID" value="NZ_CP041025.1"/>
</dbReference>
<name>A0A2G4YRE3_9PROT</name>
<evidence type="ECO:0000256" key="1">
    <source>
        <dbReference type="ARBA" id="ARBA00004377"/>
    </source>
</evidence>
<keyword evidence="8 9" id="KW-0472">Membrane</keyword>
<dbReference type="InParanoid" id="A0A2G4YRE3"/>
<comment type="subcellular location">
    <subcellularLocation>
        <location evidence="1 9">Cell inner membrane</location>
        <topology evidence="1 9">Single-pass membrane protein</topology>
    </subcellularLocation>
</comment>
<dbReference type="InterPro" id="IPR058781">
    <property type="entry name" value="HH_AprE-like"/>
</dbReference>
<protein>
    <recommendedName>
        <fullName evidence="9">Membrane fusion protein (MFP) family protein</fullName>
    </recommendedName>
</protein>
<evidence type="ECO:0000256" key="2">
    <source>
        <dbReference type="ARBA" id="ARBA00009477"/>
    </source>
</evidence>
<dbReference type="GO" id="GO:0005886">
    <property type="term" value="C:plasma membrane"/>
    <property type="evidence" value="ECO:0007669"/>
    <property type="project" value="UniProtKB-SubCell"/>
</dbReference>
<dbReference type="Pfam" id="PF26002">
    <property type="entry name" value="Beta-barrel_AprE"/>
    <property type="match status" value="1"/>
</dbReference>
<dbReference type="Gene3D" id="2.40.30.170">
    <property type="match status" value="1"/>
</dbReference>
<evidence type="ECO:0000259" key="11">
    <source>
        <dbReference type="Pfam" id="PF26002"/>
    </source>
</evidence>
<dbReference type="InterPro" id="IPR050739">
    <property type="entry name" value="MFP"/>
</dbReference>
<dbReference type="InterPro" id="IPR010129">
    <property type="entry name" value="T1SS_HlyD"/>
</dbReference>
<dbReference type="NCBIfam" id="TIGR01843">
    <property type="entry name" value="type_I_hlyD"/>
    <property type="match status" value="1"/>
</dbReference>
<dbReference type="PROSITE" id="PS00543">
    <property type="entry name" value="HLYD_FAMILY"/>
    <property type="match status" value="1"/>
</dbReference>
<feature type="transmembrane region" description="Helical" evidence="9">
    <location>
        <begin position="52"/>
        <end position="70"/>
    </location>
</feature>
<keyword evidence="5 9" id="KW-0997">Cell inner membrane</keyword>
<feature type="domain" description="AprE-like beta-barrel" evidence="11">
    <location>
        <begin position="353"/>
        <end position="442"/>
    </location>
</feature>
<keyword evidence="3 9" id="KW-0813">Transport</keyword>
<evidence type="ECO:0000256" key="3">
    <source>
        <dbReference type="ARBA" id="ARBA00022448"/>
    </source>
</evidence>
<keyword evidence="6 9" id="KW-0812">Transmembrane</keyword>
<dbReference type="Proteomes" id="UP000229730">
    <property type="component" value="Unassembled WGS sequence"/>
</dbReference>
<dbReference type="PANTHER" id="PTHR30386">
    <property type="entry name" value="MEMBRANE FUSION SUBUNIT OF EMRAB-TOLC MULTIDRUG EFFLUX PUMP"/>
    <property type="match status" value="1"/>
</dbReference>
<keyword evidence="4 9" id="KW-1003">Cell membrane</keyword>
<dbReference type="InterPro" id="IPR006144">
    <property type="entry name" value="Secretion_HlyD_CS"/>
</dbReference>
<evidence type="ECO:0000313" key="12">
    <source>
        <dbReference type="EMBL" id="PHZ84026.1"/>
    </source>
</evidence>
<comment type="similarity">
    <text evidence="2 9">Belongs to the membrane fusion protein (MFP) (TC 8.A.1) family.</text>
</comment>
<dbReference type="AlphaFoldDB" id="A0A2G4YRE3"/>
<proteinExistence type="inferred from homology"/>
<sequence>MFDGLMHHLDVWKAAYRTQKMQEKKAFQVEEADFLPAALEILEKPASPIGRGMMFMVILFFTLALIWSIFGRVDVVATGQGKITPLGDIKVIQPAELGVVRRILVGNGQAVMAGDSLLELDTTMSLADSDRARRELQVAQLSKVRFEAILSALETGESVFDTPPGVTPKVARMQKLLVTSELDEYDASLETYRQQKVERQAEAKVVAQEIGKLTETLPLLREQVEARAELLAKGLTPRFQYLEYQERLVGQTRDLQIQKDQLLKVEAAIIGADRQIRQRQQEFLKNTYGGLAEAEDQIVALTAELTKTTKRQELQVLRAPVDGIVQQLGVHTIGGVVQAGDALMVLVPNDRTLMVEANILNKDIGFVTAGQQVEVKLEAFPFTKYGVIHGEVIHLAQNAVADENLGLIYPARISLKTSTIRVRGKDINLSPGMSVTAEVKTGKRRLIEFLLSPLLRYKDESLRER</sequence>
<accession>A0A2G4YRE3</accession>
<evidence type="ECO:0000259" key="10">
    <source>
        <dbReference type="Pfam" id="PF25994"/>
    </source>
</evidence>
<evidence type="ECO:0000256" key="5">
    <source>
        <dbReference type="ARBA" id="ARBA00022519"/>
    </source>
</evidence>
<evidence type="ECO:0000256" key="8">
    <source>
        <dbReference type="ARBA" id="ARBA00023136"/>
    </source>
</evidence>
<evidence type="ECO:0000256" key="9">
    <source>
        <dbReference type="RuleBase" id="RU365093"/>
    </source>
</evidence>
<feature type="domain" description="AprE-like long alpha-helical hairpin" evidence="10">
    <location>
        <begin position="130"/>
        <end position="309"/>
    </location>
</feature>
<evidence type="ECO:0000313" key="13">
    <source>
        <dbReference type="Proteomes" id="UP000229730"/>
    </source>
</evidence>
<organism evidence="12 13">
    <name type="scientific">Paremcibacter congregatus</name>
    <dbReference type="NCBI Taxonomy" id="2043170"/>
    <lineage>
        <taxon>Bacteria</taxon>
        <taxon>Pseudomonadati</taxon>
        <taxon>Pseudomonadota</taxon>
        <taxon>Alphaproteobacteria</taxon>
        <taxon>Emcibacterales</taxon>
        <taxon>Emcibacteraceae</taxon>
        <taxon>Paremcibacter</taxon>
    </lineage>
</organism>
<comment type="caution">
    <text evidence="12">The sequence shown here is derived from an EMBL/GenBank/DDBJ whole genome shotgun (WGS) entry which is preliminary data.</text>
</comment>
<dbReference type="InterPro" id="IPR058982">
    <property type="entry name" value="Beta-barrel_AprE"/>
</dbReference>